<dbReference type="SMART" id="SM01217">
    <property type="entry name" value="Fn3_like"/>
    <property type="match status" value="1"/>
</dbReference>
<evidence type="ECO:0000256" key="9">
    <source>
        <dbReference type="ARBA" id="ARBA00067498"/>
    </source>
</evidence>
<dbReference type="OrthoDB" id="9758670at2"/>
<evidence type="ECO:0000313" key="12">
    <source>
        <dbReference type="EMBL" id="SDF18400.1"/>
    </source>
</evidence>
<evidence type="ECO:0000256" key="2">
    <source>
        <dbReference type="ARBA" id="ARBA00004418"/>
    </source>
</evidence>
<dbReference type="EMBL" id="FNAI01000014">
    <property type="protein sequence ID" value="SDF18400.1"/>
    <property type="molecule type" value="Genomic_DNA"/>
</dbReference>
<organism evidence="12 13">
    <name type="scientific">Mucilaginibacter pineti</name>
    <dbReference type="NCBI Taxonomy" id="1391627"/>
    <lineage>
        <taxon>Bacteria</taxon>
        <taxon>Pseudomonadati</taxon>
        <taxon>Bacteroidota</taxon>
        <taxon>Sphingobacteriia</taxon>
        <taxon>Sphingobacteriales</taxon>
        <taxon>Sphingobacteriaceae</taxon>
        <taxon>Mucilaginibacter</taxon>
    </lineage>
</organism>
<keyword evidence="7 10" id="KW-0378">Hydrolase</keyword>
<dbReference type="Gene3D" id="3.20.20.300">
    <property type="entry name" value="Glycoside hydrolase, family 3, N-terminal domain"/>
    <property type="match status" value="1"/>
</dbReference>
<dbReference type="STRING" id="1391627.SAMN05216464_11410"/>
<dbReference type="Proteomes" id="UP000199072">
    <property type="component" value="Unassembled WGS sequence"/>
</dbReference>
<keyword evidence="8 10" id="KW-0326">Glycosidase</keyword>
<evidence type="ECO:0000256" key="3">
    <source>
        <dbReference type="ARBA" id="ARBA00005336"/>
    </source>
</evidence>
<evidence type="ECO:0000256" key="6">
    <source>
        <dbReference type="ARBA" id="ARBA00022764"/>
    </source>
</evidence>
<keyword evidence="5" id="KW-0732">Signal</keyword>
<dbReference type="FunFam" id="2.60.40.10:FF:000495">
    <property type="entry name" value="Periplasmic beta-glucosidase"/>
    <property type="match status" value="1"/>
</dbReference>
<comment type="catalytic activity">
    <reaction evidence="1">
        <text>Hydrolysis of terminal, non-reducing beta-D-glucosyl residues with release of beta-D-glucose.</text>
        <dbReference type="EC" id="3.2.1.21"/>
    </reaction>
</comment>
<dbReference type="Pfam" id="PF01915">
    <property type="entry name" value="Glyco_hydro_3_C"/>
    <property type="match status" value="1"/>
</dbReference>
<evidence type="ECO:0000256" key="7">
    <source>
        <dbReference type="ARBA" id="ARBA00022801"/>
    </source>
</evidence>
<sequence>MNKFFSIQFIAGAVALCVVLVPFEKASAQIKSEDAKMNTFVSGLMVKMTLDEKIGQLNLVTIGAATTGSVVNKGVEEKMKQGAIGGVFGIWGVKNTREIQDIAVKNTRLHIPLIFGLDVIHGQHTIFPIPLGMSATWDLGLIKQSAQIAAKEATAEGLNWVYSPMVDIARDPRWGRISEGSGEDPWYGGQVAKAMIHGYQGSSMKSNDAVMACVKHFALYGGAEAGREYNTVDMSRIKMYQDYLPPYKAAVDAGAGSFMSSFNTVDGIPATGNQWLLTDVLRKQWGFKGFVVSDYTAVNEMESHGLGDLQTVSALALKAGLDMDMVGEGFLLTLKKSLAQGKVTRAEIDLACRRVLEAKYKLGLFDNPYKSMDEAKESKEVLSAENRTAARNISKHSFVLLKNDAQTLPLKKGGSIALVGPLADNQRDMLGTWVVAGEWQKSISVMQGIKNLVGDNVKINYAKGANITDDAAFMERLNYFGQQLVTLDKKPVDELIEDAVDAAKKSDVIVAVVGESQSMSGESSSRSDIDIPESQKNMLKALAKLGKPLVIVLFNGRPLTLTWEDAHASAILDVWAPGTEAGNAIADVLFGDYNPAGKITATFPRSVGQIPIYYNHKNTGRPYTSGPTKFKSNYLDISNDPLYPFGYGLSYTTFSYGDVKLSKTKLKGNETLTATVTVSNTGKYAGEEVVQLYISDPVASISRSVKELKNFKKISLQPGEQKEVSFAITTEDLKFYNTQLKYDWEPGGFIVQIGTNSRDTHQASVWWGK</sequence>
<dbReference type="InterPro" id="IPR019800">
    <property type="entry name" value="Glyco_hydro_3_AS"/>
</dbReference>
<proteinExistence type="inferred from homology"/>
<keyword evidence="6" id="KW-0574">Periplasm</keyword>
<dbReference type="AlphaFoldDB" id="A0A1G7J0E0"/>
<dbReference type="PRINTS" id="PR00133">
    <property type="entry name" value="GLHYDRLASE3"/>
</dbReference>
<dbReference type="RefSeq" id="WP_091153463.1">
    <property type="nucleotide sequence ID" value="NZ_FNAI01000014.1"/>
</dbReference>
<dbReference type="InterPro" id="IPR001764">
    <property type="entry name" value="Glyco_hydro_3_N"/>
</dbReference>
<dbReference type="FunFam" id="3.40.50.1700:FF:000004">
    <property type="entry name" value="Periplasmic beta-glucosidase"/>
    <property type="match status" value="1"/>
</dbReference>
<dbReference type="InterPro" id="IPR036881">
    <property type="entry name" value="Glyco_hydro_3_C_sf"/>
</dbReference>
<dbReference type="SUPFAM" id="SSF52279">
    <property type="entry name" value="Beta-D-glucan exohydrolase, C-terminal domain"/>
    <property type="match status" value="1"/>
</dbReference>
<dbReference type="Pfam" id="PF14310">
    <property type="entry name" value="Fn3-like"/>
    <property type="match status" value="1"/>
</dbReference>
<dbReference type="FunFam" id="3.20.20.300:FF:000005">
    <property type="entry name" value="Periplasmic beta-glucosidase"/>
    <property type="match status" value="1"/>
</dbReference>
<evidence type="ECO:0000313" key="13">
    <source>
        <dbReference type="Proteomes" id="UP000199072"/>
    </source>
</evidence>
<dbReference type="Gene3D" id="3.40.50.1700">
    <property type="entry name" value="Glycoside hydrolase family 3 C-terminal domain"/>
    <property type="match status" value="1"/>
</dbReference>
<keyword evidence="13" id="KW-1185">Reference proteome</keyword>
<dbReference type="EC" id="3.2.1.21" evidence="4"/>
<dbReference type="Pfam" id="PF00933">
    <property type="entry name" value="Glyco_hydro_3"/>
    <property type="match status" value="1"/>
</dbReference>
<dbReference type="GO" id="GO:0042597">
    <property type="term" value="C:periplasmic space"/>
    <property type="evidence" value="ECO:0007669"/>
    <property type="project" value="UniProtKB-SubCell"/>
</dbReference>
<dbReference type="PANTHER" id="PTHR30620:SF16">
    <property type="entry name" value="LYSOSOMAL BETA GLUCOSIDASE"/>
    <property type="match status" value="1"/>
</dbReference>
<protein>
    <recommendedName>
        <fullName evidence="9">Periplasmic beta-glucosidase</fullName>
        <ecNumber evidence="4">3.2.1.21</ecNumber>
    </recommendedName>
</protein>
<dbReference type="GO" id="GO:0008422">
    <property type="term" value="F:beta-glucosidase activity"/>
    <property type="evidence" value="ECO:0007669"/>
    <property type="project" value="UniProtKB-EC"/>
</dbReference>
<evidence type="ECO:0000259" key="11">
    <source>
        <dbReference type="SMART" id="SM01217"/>
    </source>
</evidence>
<evidence type="ECO:0000256" key="1">
    <source>
        <dbReference type="ARBA" id="ARBA00000448"/>
    </source>
</evidence>
<dbReference type="InterPro" id="IPR002772">
    <property type="entry name" value="Glyco_hydro_3_C"/>
</dbReference>
<dbReference type="InterPro" id="IPR026891">
    <property type="entry name" value="Fn3-like"/>
</dbReference>
<evidence type="ECO:0000256" key="5">
    <source>
        <dbReference type="ARBA" id="ARBA00022729"/>
    </source>
</evidence>
<evidence type="ECO:0000256" key="4">
    <source>
        <dbReference type="ARBA" id="ARBA00012744"/>
    </source>
</evidence>
<dbReference type="SUPFAM" id="SSF51445">
    <property type="entry name" value="(Trans)glycosidases"/>
    <property type="match status" value="1"/>
</dbReference>
<evidence type="ECO:0000256" key="8">
    <source>
        <dbReference type="ARBA" id="ARBA00023295"/>
    </source>
</evidence>
<dbReference type="GO" id="GO:0009251">
    <property type="term" value="P:glucan catabolic process"/>
    <property type="evidence" value="ECO:0007669"/>
    <property type="project" value="TreeGrafter"/>
</dbReference>
<gene>
    <name evidence="12" type="ORF">SAMN05216464_11410</name>
</gene>
<name>A0A1G7J0E0_9SPHI</name>
<comment type="subcellular location">
    <subcellularLocation>
        <location evidence="2">Periplasm</location>
    </subcellularLocation>
</comment>
<dbReference type="NCBIfam" id="NF011678">
    <property type="entry name" value="PRK15098.1"/>
    <property type="match status" value="1"/>
</dbReference>
<dbReference type="InterPro" id="IPR017853">
    <property type="entry name" value="GH"/>
</dbReference>
<evidence type="ECO:0000256" key="10">
    <source>
        <dbReference type="RuleBase" id="RU361161"/>
    </source>
</evidence>
<dbReference type="InterPro" id="IPR013783">
    <property type="entry name" value="Ig-like_fold"/>
</dbReference>
<dbReference type="InterPro" id="IPR036962">
    <property type="entry name" value="Glyco_hydro_3_N_sf"/>
</dbReference>
<accession>A0A1G7J0E0</accession>
<dbReference type="InterPro" id="IPR051915">
    <property type="entry name" value="Cellulose_Degrad_GH3"/>
</dbReference>
<comment type="similarity">
    <text evidence="3 10">Belongs to the glycosyl hydrolase 3 family.</text>
</comment>
<dbReference type="PANTHER" id="PTHR30620">
    <property type="entry name" value="PERIPLASMIC BETA-GLUCOSIDASE-RELATED"/>
    <property type="match status" value="1"/>
</dbReference>
<dbReference type="Gene3D" id="2.60.40.10">
    <property type="entry name" value="Immunoglobulins"/>
    <property type="match status" value="1"/>
</dbReference>
<reference evidence="12 13" key="1">
    <citation type="submission" date="2016-10" db="EMBL/GenBank/DDBJ databases">
        <authorList>
            <person name="de Groot N.N."/>
        </authorList>
    </citation>
    <scope>NUCLEOTIDE SEQUENCE [LARGE SCALE GENOMIC DNA]</scope>
    <source>
        <strain evidence="12 13">47C3B</strain>
    </source>
</reference>
<feature type="domain" description="Fibronectin type III-like" evidence="11">
    <location>
        <begin position="688"/>
        <end position="757"/>
    </location>
</feature>
<dbReference type="PROSITE" id="PS00775">
    <property type="entry name" value="GLYCOSYL_HYDROL_F3"/>
    <property type="match status" value="1"/>
</dbReference>